<keyword evidence="5 6" id="KW-0472">Membrane</keyword>
<dbReference type="PANTHER" id="PTHR30086:SF20">
    <property type="entry name" value="ARGININE EXPORTER PROTEIN ARGO-RELATED"/>
    <property type="match status" value="1"/>
</dbReference>
<organism evidence="7">
    <name type="scientific">freshwater metagenome</name>
    <dbReference type="NCBI Taxonomy" id="449393"/>
    <lineage>
        <taxon>unclassified sequences</taxon>
        <taxon>metagenomes</taxon>
        <taxon>ecological metagenomes</taxon>
    </lineage>
</organism>
<accession>A0A6J6D5F6</accession>
<reference evidence="7" key="1">
    <citation type="submission" date="2020-05" db="EMBL/GenBank/DDBJ databases">
        <authorList>
            <person name="Chiriac C."/>
            <person name="Salcher M."/>
            <person name="Ghai R."/>
            <person name="Kavagutti S V."/>
        </authorList>
    </citation>
    <scope>NUCLEOTIDE SEQUENCE</scope>
</reference>
<proteinExistence type="predicted"/>
<keyword evidence="4 6" id="KW-1133">Transmembrane helix</keyword>
<feature type="transmembrane region" description="Helical" evidence="6">
    <location>
        <begin position="6"/>
        <end position="29"/>
    </location>
</feature>
<protein>
    <submittedName>
        <fullName evidence="7">Unannotated protein</fullName>
    </submittedName>
</protein>
<evidence type="ECO:0000256" key="2">
    <source>
        <dbReference type="ARBA" id="ARBA00022475"/>
    </source>
</evidence>
<evidence type="ECO:0000256" key="1">
    <source>
        <dbReference type="ARBA" id="ARBA00004651"/>
    </source>
</evidence>
<evidence type="ECO:0000256" key="5">
    <source>
        <dbReference type="ARBA" id="ARBA00023136"/>
    </source>
</evidence>
<keyword evidence="3 6" id="KW-0812">Transmembrane</keyword>
<sequence length="211" mass="22405">MPTWDSLLTFIVASVVLIAIPGPSVMFAVGRSLALGKKFGVLTVLGNAMGTFVWIVLVAVGLGAVIASSEIAYQVIRLGGAAYLIYLGVMTIVQRHAKAPDLGGSLQSQTVGKTLREAFIVGVSNPKTAVFFLAVLPQFVNYSAGNLWFQMLVLGLIFEVLGIMGDMIYALAAGYARDWLAKNPRRLTVIITTGGAIIIALGLFLALFEGR</sequence>
<dbReference type="PIRSF" id="PIRSF006324">
    <property type="entry name" value="LeuE"/>
    <property type="match status" value="1"/>
</dbReference>
<dbReference type="EMBL" id="CAEZTD010000022">
    <property type="protein sequence ID" value="CAB4556918.1"/>
    <property type="molecule type" value="Genomic_DNA"/>
</dbReference>
<dbReference type="AlphaFoldDB" id="A0A6J6D5F6"/>
<evidence type="ECO:0000256" key="6">
    <source>
        <dbReference type="SAM" id="Phobius"/>
    </source>
</evidence>
<dbReference type="GO" id="GO:0015171">
    <property type="term" value="F:amino acid transmembrane transporter activity"/>
    <property type="evidence" value="ECO:0007669"/>
    <property type="project" value="TreeGrafter"/>
</dbReference>
<feature type="transmembrane region" description="Helical" evidence="6">
    <location>
        <begin position="187"/>
        <end position="208"/>
    </location>
</feature>
<name>A0A6J6D5F6_9ZZZZ</name>
<evidence type="ECO:0000313" key="7">
    <source>
        <dbReference type="EMBL" id="CAB4556918.1"/>
    </source>
</evidence>
<gene>
    <name evidence="7" type="ORF">UFOPK1591_00447</name>
</gene>
<keyword evidence="2" id="KW-1003">Cell membrane</keyword>
<dbReference type="GO" id="GO:0005886">
    <property type="term" value="C:plasma membrane"/>
    <property type="evidence" value="ECO:0007669"/>
    <property type="project" value="UniProtKB-SubCell"/>
</dbReference>
<dbReference type="Pfam" id="PF01810">
    <property type="entry name" value="LysE"/>
    <property type="match status" value="1"/>
</dbReference>
<feature type="transmembrane region" description="Helical" evidence="6">
    <location>
        <begin position="41"/>
        <end position="65"/>
    </location>
</feature>
<evidence type="ECO:0000256" key="3">
    <source>
        <dbReference type="ARBA" id="ARBA00022692"/>
    </source>
</evidence>
<dbReference type="PANTHER" id="PTHR30086">
    <property type="entry name" value="ARGININE EXPORTER PROTEIN ARGO"/>
    <property type="match status" value="1"/>
</dbReference>
<comment type="subcellular location">
    <subcellularLocation>
        <location evidence="1">Cell membrane</location>
        <topology evidence="1">Multi-pass membrane protein</topology>
    </subcellularLocation>
</comment>
<feature type="transmembrane region" description="Helical" evidence="6">
    <location>
        <begin position="148"/>
        <end position="175"/>
    </location>
</feature>
<evidence type="ECO:0000256" key="4">
    <source>
        <dbReference type="ARBA" id="ARBA00022989"/>
    </source>
</evidence>
<dbReference type="InterPro" id="IPR001123">
    <property type="entry name" value="LeuE-type"/>
</dbReference>
<feature type="transmembrane region" description="Helical" evidence="6">
    <location>
        <begin position="71"/>
        <end position="93"/>
    </location>
</feature>